<keyword evidence="4" id="KW-1185">Reference proteome</keyword>
<keyword evidence="1" id="KW-0863">Zinc-finger</keyword>
<dbReference type="Proteomes" id="UP000078046">
    <property type="component" value="Unassembled WGS sequence"/>
</dbReference>
<evidence type="ECO:0000313" key="4">
    <source>
        <dbReference type="Proteomes" id="UP000078046"/>
    </source>
</evidence>
<organism evidence="3 4">
    <name type="scientific">Intoshia linei</name>
    <dbReference type="NCBI Taxonomy" id="1819745"/>
    <lineage>
        <taxon>Eukaryota</taxon>
        <taxon>Metazoa</taxon>
        <taxon>Spiralia</taxon>
        <taxon>Lophotrochozoa</taxon>
        <taxon>Mesozoa</taxon>
        <taxon>Orthonectida</taxon>
        <taxon>Rhopaluridae</taxon>
        <taxon>Intoshia</taxon>
    </lineage>
</organism>
<dbReference type="GO" id="GO:0043565">
    <property type="term" value="F:sequence-specific DNA binding"/>
    <property type="evidence" value="ECO:0007669"/>
    <property type="project" value="InterPro"/>
</dbReference>
<reference evidence="3 4" key="1">
    <citation type="submission" date="2016-04" db="EMBL/GenBank/DDBJ databases">
        <title>The genome of Intoshia linei affirms orthonectids as highly simplified spiralians.</title>
        <authorList>
            <person name="Mikhailov K.V."/>
            <person name="Slusarev G.S."/>
            <person name="Nikitin M.A."/>
            <person name="Logacheva M.D."/>
            <person name="Penin A."/>
            <person name="Aleoshin V."/>
            <person name="Panchin Y.V."/>
        </authorList>
    </citation>
    <scope>NUCLEOTIDE SEQUENCE [LARGE SCALE GENOMIC DNA]</scope>
    <source>
        <strain evidence="3">Intl2013</strain>
        <tissue evidence="3">Whole animal</tissue>
    </source>
</reference>
<dbReference type="PROSITE" id="PS50114">
    <property type="entry name" value="GATA_ZN_FINGER_2"/>
    <property type="match status" value="1"/>
</dbReference>
<evidence type="ECO:0000313" key="3">
    <source>
        <dbReference type="EMBL" id="OAF69788.1"/>
    </source>
</evidence>
<dbReference type="OrthoDB" id="515401at2759"/>
<dbReference type="AlphaFoldDB" id="A0A177B677"/>
<evidence type="ECO:0000259" key="2">
    <source>
        <dbReference type="PROSITE" id="PS50114"/>
    </source>
</evidence>
<accession>A0A177B677</accession>
<protein>
    <recommendedName>
        <fullName evidence="2">GATA-type domain-containing protein</fullName>
    </recommendedName>
</protein>
<feature type="domain" description="GATA-type" evidence="2">
    <location>
        <begin position="20"/>
        <end position="55"/>
    </location>
</feature>
<comment type="caution">
    <text evidence="3">The sequence shown here is derived from an EMBL/GenBank/DDBJ whole genome shotgun (WGS) entry which is preliminary data.</text>
</comment>
<keyword evidence="1" id="KW-0479">Metal-binding</keyword>
<dbReference type="EMBL" id="LWCA01000229">
    <property type="protein sequence ID" value="OAF69788.1"/>
    <property type="molecule type" value="Genomic_DNA"/>
</dbReference>
<name>A0A177B677_9BILA</name>
<sequence>MKFNYCYNCKKHINCRRIIKREGSKTRACNACGLYYKRTRKDRPSKLYMRRARCRYIYKNYDLYNGLCFVNKMMDNNQNMNIINNFEKDYENKICDKVMEKIMYNKKRSIDSNASYINPTEKSTNSYNFSSENTNQQYNTESEFIENKKNEFVQLNKTVFGTILIKYWDV</sequence>
<keyword evidence="1" id="KW-0862">Zinc</keyword>
<gene>
    <name evidence="3" type="ORF">A3Q56_02447</name>
</gene>
<evidence type="ECO:0000256" key="1">
    <source>
        <dbReference type="PROSITE-ProRule" id="PRU00094"/>
    </source>
</evidence>
<proteinExistence type="predicted"/>
<dbReference type="InterPro" id="IPR000679">
    <property type="entry name" value="Znf_GATA"/>
</dbReference>
<dbReference type="GO" id="GO:0008270">
    <property type="term" value="F:zinc ion binding"/>
    <property type="evidence" value="ECO:0007669"/>
    <property type="project" value="UniProtKB-KW"/>
</dbReference>
<dbReference type="GO" id="GO:0006355">
    <property type="term" value="P:regulation of DNA-templated transcription"/>
    <property type="evidence" value="ECO:0007669"/>
    <property type="project" value="InterPro"/>
</dbReference>